<accession>A0A409X8H2</accession>
<keyword evidence="3" id="KW-1185">Reference proteome</keyword>
<comment type="caution">
    <text evidence="2">The sequence shown here is derived from an EMBL/GenBank/DDBJ whole genome shotgun (WGS) entry which is preliminary data.</text>
</comment>
<dbReference type="Proteomes" id="UP000283269">
    <property type="component" value="Unassembled WGS sequence"/>
</dbReference>
<dbReference type="InParanoid" id="A0A409X8H2"/>
<gene>
    <name evidence="2" type="ORF">CVT25_000059</name>
</gene>
<proteinExistence type="predicted"/>
<evidence type="ECO:0000256" key="1">
    <source>
        <dbReference type="SAM" id="MobiDB-lite"/>
    </source>
</evidence>
<feature type="compositionally biased region" description="Polar residues" evidence="1">
    <location>
        <begin position="41"/>
        <end position="54"/>
    </location>
</feature>
<reference evidence="2 3" key="1">
    <citation type="journal article" date="2018" name="Evol. Lett.">
        <title>Horizontal gene cluster transfer increased hallucinogenic mushroom diversity.</title>
        <authorList>
            <person name="Reynolds H.T."/>
            <person name="Vijayakumar V."/>
            <person name="Gluck-Thaler E."/>
            <person name="Korotkin H.B."/>
            <person name="Matheny P.B."/>
            <person name="Slot J.C."/>
        </authorList>
    </citation>
    <scope>NUCLEOTIDE SEQUENCE [LARGE SCALE GENOMIC DNA]</scope>
    <source>
        <strain evidence="2 3">2631</strain>
    </source>
</reference>
<dbReference type="AlphaFoldDB" id="A0A409X8H2"/>
<dbReference type="OrthoDB" id="10565718at2759"/>
<evidence type="ECO:0000313" key="3">
    <source>
        <dbReference type="Proteomes" id="UP000283269"/>
    </source>
</evidence>
<evidence type="ECO:0000313" key="2">
    <source>
        <dbReference type="EMBL" id="PPQ87079.1"/>
    </source>
</evidence>
<protein>
    <submittedName>
        <fullName evidence="2">Uncharacterized protein</fullName>
    </submittedName>
</protein>
<feature type="region of interest" description="Disordered" evidence="1">
    <location>
        <begin position="23"/>
        <end position="77"/>
    </location>
</feature>
<sequence>MFSEEDQNCILEVEENVNLLFEPLQPPPAYDTASLPVDDASPNTRKPPQVNKSTPIDDAPFTASRYEDSKPKNKSAKAPVNAFPADITPIDGAVTADFVSRIKSILRSPWRKLSQSSQQEEEEYALQPNRFTLIIPLERDGLTMFNLEAQLGEKQVTVNSKDIHFRTANSEVIHFRCSSMPAGRFKEIQLFVRLSDPGASNSNKIINTKKLKVSDFHPRGTEILGKPVQVEHYYVQEFAGNVAGGAFGANAGVMAKRNHDTKYTQAEGAEVSGVYKAKDMSEILWTWTAPKLPGAILKGTCEFCVEVENVKDTVKAGFRVVCKMEKGITNLLQSDIEAPKKQKPKIDHVVTKLRFSNQS</sequence>
<dbReference type="EMBL" id="NHYD01002385">
    <property type="protein sequence ID" value="PPQ87079.1"/>
    <property type="molecule type" value="Genomic_DNA"/>
</dbReference>
<name>A0A409X8H2_PSICY</name>
<organism evidence="2 3">
    <name type="scientific">Psilocybe cyanescens</name>
    <dbReference type="NCBI Taxonomy" id="93625"/>
    <lineage>
        <taxon>Eukaryota</taxon>
        <taxon>Fungi</taxon>
        <taxon>Dikarya</taxon>
        <taxon>Basidiomycota</taxon>
        <taxon>Agaricomycotina</taxon>
        <taxon>Agaricomycetes</taxon>
        <taxon>Agaricomycetidae</taxon>
        <taxon>Agaricales</taxon>
        <taxon>Agaricineae</taxon>
        <taxon>Strophariaceae</taxon>
        <taxon>Psilocybe</taxon>
    </lineage>
</organism>